<keyword evidence="6" id="KW-1185">Reference proteome</keyword>
<feature type="compositionally biased region" description="Low complexity" evidence="3">
    <location>
        <begin position="122"/>
        <end position="137"/>
    </location>
</feature>
<dbReference type="GeneID" id="62235822"/>
<feature type="domain" description="HhH-GPD" evidence="4">
    <location>
        <begin position="316"/>
        <end position="495"/>
    </location>
</feature>
<dbReference type="Gene3D" id="1.10.1670.40">
    <property type="match status" value="1"/>
</dbReference>
<dbReference type="SUPFAM" id="SSF48150">
    <property type="entry name" value="DNA-glycosylase"/>
    <property type="match status" value="1"/>
</dbReference>
<evidence type="ECO:0000313" key="5">
    <source>
        <dbReference type="EMBL" id="KAF7920358.1"/>
    </source>
</evidence>
<feature type="compositionally biased region" description="Polar residues" evidence="3">
    <location>
        <begin position="166"/>
        <end position="178"/>
    </location>
</feature>
<dbReference type="Pfam" id="PF00730">
    <property type="entry name" value="HhH-GPD"/>
    <property type="match status" value="1"/>
</dbReference>
<name>A0ABQ7ICV4_9HELO</name>
<accession>A0ABQ7ICV4</accession>
<keyword evidence="1" id="KW-0227">DNA damage</keyword>
<proteinExistence type="predicted"/>
<dbReference type="EMBL" id="RCSX01000025">
    <property type="protein sequence ID" value="KAF7920358.1"/>
    <property type="molecule type" value="Genomic_DNA"/>
</dbReference>
<organism evidence="5 6">
    <name type="scientific">Botrytis deweyae</name>
    <dbReference type="NCBI Taxonomy" id="2478750"/>
    <lineage>
        <taxon>Eukaryota</taxon>
        <taxon>Fungi</taxon>
        <taxon>Dikarya</taxon>
        <taxon>Ascomycota</taxon>
        <taxon>Pezizomycotina</taxon>
        <taxon>Leotiomycetes</taxon>
        <taxon>Helotiales</taxon>
        <taxon>Sclerotiniaceae</taxon>
        <taxon>Botrytis</taxon>
    </lineage>
</organism>
<dbReference type="CDD" id="cd00056">
    <property type="entry name" value="ENDO3c"/>
    <property type="match status" value="1"/>
</dbReference>
<keyword evidence="2" id="KW-0234">DNA repair</keyword>
<dbReference type="InterPro" id="IPR003265">
    <property type="entry name" value="HhH-GPD_domain"/>
</dbReference>
<evidence type="ECO:0000256" key="2">
    <source>
        <dbReference type="ARBA" id="ARBA00023204"/>
    </source>
</evidence>
<comment type="caution">
    <text evidence="5">The sequence shown here is derived from an EMBL/GenBank/DDBJ whole genome shotgun (WGS) entry which is preliminary data.</text>
</comment>
<evidence type="ECO:0000313" key="6">
    <source>
        <dbReference type="Proteomes" id="UP000783213"/>
    </source>
</evidence>
<dbReference type="Proteomes" id="UP000783213">
    <property type="component" value="Unassembled WGS sequence"/>
</dbReference>
<evidence type="ECO:0000256" key="3">
    <source>
        <dbReference type="SAM" id="MobiDB-lite"/>
    </source>
</evidence>
<feature type="region of interest" description="Disordered" evidence="3">
    <location>
        <begin position="90"/>
        <end position="222"/>
    </location>
</feature>
<dbReference type="Gene3D" id="1.10.340.30">
    <property type="entry name" value="Hypothetical protein, domain 2"/>
    <property type="match status" value="1"/>
</dbReference>
<reference evidence="5 6" key="1">
    <citation type="journal article" date="2020" name="Genome Biol. Evol.">
        <title>Comparative genomics of Sclerotiniaceae.</title>
        <authorList>
            <person name="Valero Jimenez C.A."/>
            <person name="Steentjes M."/>
            <person name="Scholten O.E."/>
            <person name="Van Kan J.A.L."/>
        </authorList>
    </citation>
    <scope>NUCLEOTIDE SEQUENCE [LARGE SCALE GENOMIC DNA]</scope>
    <source>
        <strain evidence="5 6">B1</strain>
    </source>
</reference>
<sequence length="505" mass="55318">MVLELTVELELSSEVEIIICLFEIKYVNEHWKYLAYNSVIRLHRVLSFRFINSSIKHFSLQSPKQYKMSTRRSARLSAASIITEKLSATTSASPMGKTTKAIIGNGPTGAKVKASRKRKAVSSEIPDSSLLPILSSPPKKEAISPEESEPSLPPMKPDPKKRKIASNESSESLSTKNAPISTPKKKKTSPILPPPVTPTPAAIGSMSSPYKDIDDSMPPPSIPVDRLAVLNGTNAPLVTPETHRLLANKSMDEVSPSKLPSVKVSTSDVLNKAIEHLIKVEPKLKPIIEKHPCKMFSAEGLAEEIEPFRALVSGIISQQVSGAAAKSIKAKFVALFNPSDSDPSAHTFPTPSAIVATDIANLRTAGLSQRKAEYISGLALKFTSGDLTTPFLLTASYEEVFDSLIQVRGLGKWSVEMFACFALKRLDVFSTGDLGVQRGMAALVGRDVEKLKKAGKGAKGGGKWKYMSEKEMEEMAEKFSPYRTIFMWYMWRVEDTDITTLEEYS</sequence>
<gene>
    <name evidence="5" type="ORF">EAE98_009051</name>
</gene>
<dbReference type="PANTHER" id="PTHR43003">
    <property type="entry name" value="DNA-3-METHYLADENINE GLYCOSYLASE"/>
    <property type="match status" value="1"/>
</dbReference>
<dbReference type="PANTHER" id="PTHR43003:SF5">
    <property type="entry name" value="DNA-3-METHYLADENINE GLYCOSYLASE"/>
    <property type="match status" value="1"/>
</dbReference>
<protein>
    <recommendedName>
        <fullName evidence="4">HhH-GPD domain-containing protein</fullName>
    </recommendedName>
</protein>
<dbReference type="RefSeq" id="XP_038807042.1">
    <property type="nucleotide sequence ID" value="XM_038956672.1"/>
</dbReference>
<evidence type="ECO:0000259" key="4">
    <source>
        <dbReference type="SMART" id="SM00478"/>
    </source>
</evidence>
<dbReference type="SMART" id="SM00478">
    <property type="entry name" value="ENDO3c"/>
    <property type="match status" value="1"/>
</dbReference>
<evidence type="ECO:0000256" key="1">
    <source>
        <dbReference type="ARBA" id="ARBA00022763"/>
    </source>
</evidence>
<dbReference type="InterPro" id="IPR051912">
    <property type="entry name" value="Alkylbase_DNA_Glycosylase/TA"/>
</dbReference>
<dbReference type="InterPro" id="IPR011257">
    <property type="entry name" value="DNA_glycosylase"/>
</dbReference>